<keyword evidence="2" id="KW-1185">Reference proteome</keyword>
<dbReference type="EMBL" id="NBBJ01000001">
    <property type="protein sequence ID" value="OWK32303.1"/>
    <property type="molecule type" value="Genomic_DNA"/>
</dbReference>
<gene>
    <name evidence="1" type="ORF">SPMU_06250</name>
</gene>
<protein>
    <recommendedName>
        <fullName evidence="3">Phage tail protein</fullName>
    </recommendedName>
</protein>
<evidence type="ECO:0000313" key="2">
    <source>
        <dbReference type="Proteomes" id="UP000197783"/>
    </source>
</evidence>
<name>A0A245ZRD2_9SPHN</name>
<dbReference type="AlphaFoldDB" id="A0A245ZRD2"/>
<dbReference type="RefSeq" id="WP_211275699.1">
    <property type="nucleotide sequence ID" value="NZ_NBBJ01000001.1"/>
</dbReference>
<organism evidence="1 2">
    <name type="scientific">Sphingomonas mucosissima</name>
    <dbReference type="NCBI Taxonomy" id="370959"/>
    <lineage>
        <taxon>Bacteria</taxon>
        <taxon>Pseudomonadati</taxon>
        <taxon>Pseudomonadota</taxon>
        <taxon>Alphaproteobacteria</taxon>
        <taxon>Sphingomonadales</taxon>
        <taxon>Sphingomonadaceae</taxon>
        <taxon>Sphingomonas</taxon>
    </lineage>
</organism>
<accession>A0A245ZRD2</accession>
<evidence type="ECO:0000313" key="1">
    <source>
        <dbReference type="EMBL" id="OWK32303.1"/>
    </source>
</evidence>
<sequence>MATTAAGSALAISAVLPSRADLLGYATLTYLDIGGLEKIGTYGGTPATVSYQPLRGARQKRKGPTDFGGLQPKLAPDYADAGQALLAVAAAEKRRQFAFRIMLSDGGIRYFQGRVFDFLEAVENAESILHVTGRVEINTPIVKATAAQPLPDGYAFVTTNDGVEGVTTSDGFELVTTRVN</sequence>
<evidence type="ECO:0008006" key="3">
    <source>
        <dbReference type="Google" id="ProtNLM"/>
    </source>
</evidence>
<reference evidence="1 2" key="1">
    <citation type="submission" date="2017-03" db="EMBL/GenBank/DDBJ databases">
        <title>Genome sequence of Sphingomonas mucosissima DSM 17494.</title>
        <authorList>
            <person name="Poehlein A."/>
            <person name="Wuebbeler J.H."/>
            <person name="Steinbuechel A."/>
            <person name="Daniel R."/>
        </authorList>
    </citation>
    <scope>NUCLEOTIDE SEQUENCE [LARGE SCALE GENOMIC DNA]</scope>
    <source>
        <strain evidence="1 2">DSM 17494</strain>
    </source>
</reference>
<proteinExistence type="predicted"/>
<comment type="caution">
    <text evidence="1">The sequence shown here is derived from an EMBL/GenBank/DDBJ whole genome shotgun (WGS) entry which is preliminary data.</text>
</comment>
<dbReference type="Gene3D" id="4.10.410.40">
    <property type="match status" value="1"/>
</dbReference>
<dbReference type="Proteomes" id="UP000197783">
    <property type="component" value="Unassembled WGS sequence"/>
</dbReference>